<keyword evidence="1" id="KW-0812">Transmembrane</keyword>
<feature type="transmembrane region" description="Helical" evidence="1">
    <location>
        <begin position="84"/>
        <end position="113"/>
    </location>
</feature>
<dbReference type="PANTHER" id="PTHR39165:SF1">
    <property type="entry name" value="DUF456 DOMAIN-CONTAINING PROTEIN"/>
    <property type="match status" value="1"/>
</dbReference>
<reference evidence="2" key="1">
    <citation type="submission" date="2019-09" db="EMBL/GenBank/DDBJ databases">
        <title>Genomic analysis of Haloferax sp. CBA1149.</title>
        <authorList>
            <person name="Roh S.W."/>
        </authorList>
    </citation>
    <scope>NUCLEOTIDE SEQUENCE</scope>
    <source>
        <strain evidence="2">CBA1149</strain>
    </source>
</reference>
<dbReference type="PANTHER" id="PTHR39165">
    <property type="entry name" value="IG HYPOTHETICAL 17883"/>
    <property type="match status" value="1"/>
</dbReference>
<evidence type="ECO:0000313" key="2">
    <source>
        <dbReference type="EMBL" id="KAB1188070.1"/>
    </source>
</evidence>
<sequence length="159" mass="16486">MDLFFWFALALLVLGVAGSILPFLPGAILSVIGVLVYWWSSGFSEPSLLALFGLLLVGVIAIVTDYGAGVIAARVGGASTRTSIIAGVVGFILLFVFGPLGLVLGVAGTVFVIEYLEHEDAEQSSRRALYTTIGVLASSAVQVLLTASILVGFVLVVAL</sequence>
<accession>A0A643JV68</accession>
<evidence type="ECO:0000256" key="1">
    <source>
        <dbReference type="SAM" id="Phobius"/>
    </source>
</evidence>
<keyword evidence="1" id="KW-0472">Membrane</keyword>
<dbReference type="AlphaFoldDB" id="A0A643JV68"/>
<name>A0A643JV68_9EURY</name>
<gene>
    <name evidence="2" type="ORF">Hfx1149_08490</name>
</gene>
<organism evidence="2">
    <name type="scientific">Haloferax sp. CBA1149</name>
    <dbReference type="NCBI Taxonomy" id="2650753"/>
    <lineage>
        <taxon>Archaea</taxon>
        <taxon>Methanobacteriati</taxon>
        <taxon>Methanobacteriota</taxon>
        <taxon>Stenosarchaea group</taxon>
        <taxon>Halobacteria</taxon>
        <taxon>Halobacteriales</taxon>
        <taxon>Haloferacaceae</taxon>
        <taxon>Haloferax</taxon>
    </lineage>
</organism>
<protein>
    <submittedName>
        <fullName evidence="2">DUF456 domain-containing protein</fullName>
    </submittedName>
</protein>
<dbReference type="InterPro" id="IPR007403">
    <property type="entry name" value="DUF456"/>
</dbReference>
<proteinExistence type="predicted"/>
<dbReference type="EMBL" id="VZUS01000001">
    <property type="protein sequence ID" value="KAB1188070.1"/>
    <property type="molecule type" value="Genomic_DNA"/>
</dbReference>
<dbReference type="Pfam" id="PF04306">
    <property type="entry name" value="DUF456"/>
    <property type="match status" value="1"/>
</dbReference>
<keyword evidence="1" id="KW-1133">Transmembrane helix</keyword>
<feature type="transmembrane region" description="Helical" evidence="1">
    <location>
        <begin position="48"/>
        <end position="72"/>
    </location>
</feature>
<feature type="transmembrane region" description="Helical" evidence="1">
    <location>
        <begin position="133"/>
        <end position="158"/>
    </location>
</feature>
<dbReference type="RefSeq" id="WP_151137314.1">
    <property type="nucleotide sequence ID" value="NZ_VZUS01000001.1"/>
</dbReference>
<comment type="caution">
    <text evidence="2">The sequence shown here is derived from an EMBL/GenBank/DDBJ whole genome shotgun (WGS) entry which is preliminary data.</text>
</comment>